<comment type="caution">
    <text evidence="1">The sequence shown here is derived from an EMBL/GenBank/DDBJ whole genome shotgun (WGS) entry which is preliminary data.</text>
</comment>
<dbReference type="EMBL" id="CM051396">
    <property type="protein sequence ID" value="KAJ4722891.1"/>
    <property type="molecule type" value="Genomic_DNA"/>
</dbReference>
<proteinExistence type="predicted"/>
<keyword evidence="2" id="KW-1185">Reference proteome</keyword>
<protein>
    <submittedName>
        <fullName evidence="1">Plant self-incompatibility protein S1 family</fullName>
    </submittedName>
</protein>
<reference evidence="1 2" key="1">
    <citation type="journal article" date="2023" name="Science">
        <title>Complex scaffold remodeling in plant triterpene biosynthesis.</title>
        <authorList>
            <person name="De La Pena R."/>
            <person name="Hodgson H."/>
            <person name="Liu J.C."/>
            <person name="Stephenson M.J."/>
            <person name="Martin A.C."/>
            <person name="Owen C."/>
            <person name="Harkess A."/>
            <person name="Leebens-Mack J."/>
            <person name="Jimenez L.E."/>
            <person name="Osbourn A."/>
            <person name="Sattely E.S."/>
        </authorList>
    </citation>
    <scope>NUCLEOTIDE SEQUENCE [LARGE SCALE GENOMIC DNA]</scope>
    <source>
        <strain evidence="2">cv. JPN11</strain>
        <tissue evidence="1">Leaf</tissue>
    </source>
</reference>
<gene>
    <name evidence="1" type="ORF">OWV82_006324</name>
</gene>
<accession>A0ACC1YHD3</accession>
<evidence type="ECO:0000313" key="1">
    <source>
        <dbReference type="EMBL" id="KAJ4722891.1"/>
    </source>
</evidence>
<organism evidence="1 2">
    <name type="scientific">Melia azedarach</name>
    <name type="common">Chinaberry tree</name>
    <dbReference type="NCBI Taxonomy" id="155640"/>
    <lineage>
        <taxon>Eukaryota</taxon>
        <taxon>Viridiplantae</taxon>
        <taxon>Streptophyta</taxon>
        <taxon>Embryophyta</taxon>
        <taxon>Tracheophyta</taxon>
        <taxon>Spermatophyta</taxon>
        <taxon>Magnoliopsida</taxon>
        <taxon>eudicotyledons</taxon>
        <taxon>Gunneridae</taxon>
        <taxon>Pentapetalae</taxon>
        <taxon>rosids</taxon>
        <taxon>malvids</taxon>
        <taxon>Sapindales</taxon>
        <taxon>Meliaceae</taxon>
        <taxon>Melia</taxon>
    </lineage>
</organism>
<name>A0ACC1YHD3_MELAZ</name>
<sequence length="134" mass="15389">MTTLCHFLLLVFVASCFCFSIGNTIEVNSNHLAQVHIMNALPKGSEPIRIRCTSGNTDVGARELAPGSDYSWSVEERAVYYCGALWTRQIASWHAFQPRRDSKHENIFWLVKENGFFLGWDNSTWVRKSTWETE</sequence>
<dbReference type="Proteomes" id="UP001164539">
    <property type="component" value="Chromosome 3"/>
</dbReference>
<evidence type="ECO:0000313" key="2">
    <source>
        <dbReference type="Proteomes" id="UP001164539"/>
    </source>
</evidence>